<dbReference type="HOGENOM" id="CLU_1907116_0_0_1"/>
<dbReference type="Proteomes" id="UP000009058">
    <property type="component" value="Chromosome 5"/>
</dbReference>
<organism evidence="1 2">
    <name type="scientific">Pyricularia oryzae (strain 70-15 / ATCC MYA-4617 / FGSC 8958)</name>
    <name type="common">Rice blast fungus</name>
    <name type="synonym">Magnaporthe oryzae</name>
    <dbReference type="NCBI Taxonomy" id="242507"/>
    <lineage>
        <taxon>Eukaryota</taxon>
        <taxon>Fungi</taxon>
        <taxon>Dikarya</taxon>
        <taxon>Ascomycota</taxon>
        <taxon>Pezizomycotina</taxon>
        <taxon>Sordariomycetes</taxon>
        <taxon>Sordariomycetidae</taxon>
        <taxon>Magnaporthales</taxon>
        <taxon>Pyriculariaceae</taxon>
        <taxon>Pyricularia</taxon>
    </lineage>
</organism>
<accession>G4NEX1</accession>
<reference key="2">
    <citation type="submission" date="2011-05" db="EMBL/GenBank/DDBJ databases">
        <title>The Genome Sequence of Magnaporthe oryzae 70-15.</title>
        <authorList>
            <consortium name="The Broad Institute Genome Sequencing Platform"/>
            <person name="Ma L.-J."/>
            <person name="Dead R."/>
            <person name="Young S.K."/>
            <person name="Zeng Q."/>
            <person name="Gargeya S."/>
            <person name="Fitzgerald M."/>
            <person name="Haas B."/>
            <person name="Abouelleil A."/>
            <person name="Alvarado L."/>
            <person name="Arachchi H.M."/>
            <person name="Berlin A."/>
            <person name="Brown A."/>
            <person name="Chapman S.B."/>
            <person name="Chen Z."/>
            <person name="Dunbar C."/>
            <person name="Freedman E."/>
            <person name="Gearin G."/>
            <person name="Gellesch M."/>
            <person name="Goldberg J."/>
            <person name="Griggs A."/>
            <person name="Gujja S."/>
            <person name="Heiman D."/>
            <person name="Howarth C."/>
            <person name="Larson L."/>
            <person name="Lui A."/>
            <person name="MacDonald P.J.P."/>
            <person name="Mehta T."/>
            <person name="Montmayeur A."/>
            <person name="Murphy C."/>
            <person name="Neiman D."/>
            <person name="Pearson M."/>
            <person name="Priest M."/>
            <person name="Roberts A."/>
            <person name="Saif S."/>
            <person name="Shea T."/>
            <person name="Shenoy N."/>
            <person name="Sisk P."/>
            <person name="Stolte C."/>
            <person name="Sykes S."/>
            <person name="Yandava C."/>
            <person name="Wortman J."/>
            <person name="Nusbaum C."/>
            <person name="Birren B."/>
        </authorList>
    </citation>
    <scope>NUCLEOTIDE SEQUENCE</scope>
    <source>
        <strain>70-15</strain>
    </source>
</reference>
<dbReference type="InParanoid" id="G4NEX1"/>
<name>G4NEX1_PYRO7</name>
<dbReference type="KEGG" id="mgr:MGG_17386"/>
<reference evidence="1 2" key="1">
    <citation type="journal article" date="2005" name="Nature">
        <title>The genome sequence of the rice blast fungus Magnaporthe grisea.</title>
        <authorList>
            <person name="Dean R.A."/>
            <person name="Talbot N.J."/>
            <person name="Ebbole D.J."/>
            <person name="Farman M.L."/>
            <person name="Mitchell T.K."/>
            <person name="Orbach M.J."/>
            <person name="Thon M."/>
            <person name="Kulkarni R."/>
            <person name="Xu J.R."/>
            <person name="Pan H."/>
            <person name="Read N.D."/>
            <person name="Lee Y.H."/>
            <person name="Carbone I."/>
            <person name="Brown D."/>
            <person name="Oh Y.Y."/>
            <person name="Donofrio N."/>
            <person name="Jeong J.S."/>
            <person name="Soanes D.M."/>
            <person name="Djonovic S."/>
            <person name="Kolomiets E."/>
            <person name="Rehmeyer C."/>
            <person name="Li W."/>
            <person name="Harding M."/>
            <person name="Kim S."/>
            <person name="Lebrun M.H."/>
            <person name="Bohnert H."/>
            <person name="Coughlan S."/>
            <person name="Butler J."/>
            <person name="Calvo S."/>
            <person name="Ma L.J."/>
            <person name="Nicol R."/>
            <person name="Purcell S."/>
            <person name="Nusbaum C."/>
            <person name="Galagan J.E."/>
            <person name="Birren B.W."/>
        </authorList>
    </citation>
    <scope>NUCLEOTIDE SEQUENCE [LARGE SCALE GENOMIC DNA]</scope>
    <source>
        <strain evidence="2">70-15 / ATCC MYA-4617 / FGSC 8958</strain>
    </source>
</reference>
<evidence type="ECO:0000313" key="2">
    <source>
        <dbReference type="Proteomes" id="UP000009058"/>
    </source>
</evidence>
<dbReference type="GeneID" id="12984056"/>
<dbReference type="RefSeq" id="XP_003718281.1">
    <property type="nucleotide sequence ID" value="XM_003718233.1"/>
</dbReference>
<keyword evidence="2" id="KW-1185">Reference proteome</keyword>
<dbReference type="VEuPathDB" id="FungiDB:MGG_17386"/>
<protein>
    <submittedName>
        <fullName evidence="1">Uncharacterized protein</fullName>
    </submittedName>
</protein>
<gene>
    <name evidence="1" type="ORF">MGG_17386</name>
</gene>
<dbReference type="EMBL" id="CM001235">
    <property type="protein sequence ID" value="EHA48697.1"/>
    <property type="molecule type" value="Genomic_DNA"/>
</dbReference>
<dbReference type="AlphaFoldDB" id="G4NEX1"/>
<dbReference type="OrthoDB" id="10484745at2759"/>
<sequence length="133" mass="14735">MQFKTDAELVDMRLREHQLGLTVGWVSRTIGVGKQARCRRRVKAHQFAATGVPGSTQSNMKRTRPTWEIQGGRGRTGRGGPIGEISGLVHTVQVLQGVPLQGCHPELYQEQTGYHVVFALIAWEVPDFAELDS</sequence>
<proteinExistence type="predicted"/>
<evidence type="ECO:0000313" key="1">
    <source>
        <dbReference type="EMBL" id="EHA48697.1"/>
    </source>
</evidence>